<dbReference type="InterPro" id="IPR020846">
    <property type="entry name" value="MFS_dom"/>
</dbReference>
<dbReference type="SUPFAM" id="SSF103473">
    <property type="entry name" value="MFS general substrate transporter"/>
    <property type="match status" value="1"/>
</dbReference>
<evidence type="ECO:0000256" key="7">
    <source>
        <dbReference type="ARBA" id="ARBA00023136"/>
    </source>
</evidence>
<dbReference type="FunFam" id="1.20.1250.20:FF:000252">
    <property type="entry name" value="Quinolone resistance protein NorB"/>
    <property type="match status" value="1"/>
</dbReference>
<dbReference type="PROSITE" id="PS50850">
    <property type="entry name" value="MFS"/>
    <property type="match status" value="1"/>
</dbReference>
<dbReference type="RefSeq" id="WP_019470004.1">
    <property type="nucleotide sequence ID" value="NZ_LAKJ01000002.1"/>
</dbReference>
<feature type="transmembrane region" description="Helical" evidence="10">
    <location>
        <begin position="82"/>
        <end position="99"/>
    </location>
</feature>
<dbReference type="InterPro" id="IPR036259">
    <property type="entry name" value="MFS_trans_sf"/>
</dbReference>
<feature type="transmembrane region" description="Helical" evidence="10">
    <location>
        <begin position="335"/>
        <end position="352"/>
    </location>
</feature>
<gene>
    <name evidence="12" type="ORF">UF66_1388</name>
</gene>
<feature type="domain" description="Major facilitator superfamily (MFS) profile" evidence="11">
    <location>
        <begin position="16"/>
        <end position="460"/>
    </location>
</feature>
<comment type="similarity">
    <text evidence="2">Belongs to the major facilitator superfamily. TCR/Tet family.</text>
</comment>
<feature type="transmembrane region" description="Helical" evidence="10">
    <location>
        <begin position="49"/>
        <end position="70"/>
    </location>
</feature>
<accession>A0A0M2P0F8</accession>
<keyword evidence="4" id="KW-1003">Cell membrane</keyword>
<evidence type="ECO:0000256" key="3">
    <source>
        <dbReference type="ARBA" id="ARBA00022448"/>
    </source>
</evidence>
<dbReference type="Gene3D" id="1.20.1250.20">
    <property type="entry name" value="MFS general substrate transporter like domains"/>
    <property type="match status" value="1"/>
</dbReference>
<evidence type="ECO:0000313" key="13">
    <source>
        <dbReference type="Proteomes" id="UP000034455"/>
    </source>
</evidence>
<protein>
    <recommendedName>
        <fullName evidence="9">Quinolone resistance protein NorB</fullName>
    </recommendedName>
</protein>
<feature type="transmembrane region" description="Helical" evidence="10">
    <location>
        <begin position="227"/>
        <end position="251"/>
    </location>
</feature>
<sequence length="465" mass="49786">MTQQGNTKSYQGDNKLILGIVLGVVTFWLFAQSLLNVVPTLQQSFDSNIGTISIAVSITALFSGMFVVGAGSLADKVGRVKITYIGLWLSIIGSLLIIISNLPILLIIGRVIQGLSAAAIMPSTLAIMKTYFEGKDRQRALSYWSIGSWGGSGLASLFGGMVSTFIGWRWIFILSIIIALVAMLLIKGTPETKSDNTTNLKFDFTGLILFVIMMLSINVVITQSGTFGMLSPIIIGLLIVFIISTIIFIIVENKKHNPLIDFKLFKNKAYTGATLSNFLLNGVAGALLVANTFVQKGIGFNAFQTGLLSITYLVTVLLMIRVGEKVLQKVGAKKPMLLGTTFNMIGIILISFTFLPSALYVVVCIIGYLLYGLGLGFYATPSTDMAISNSPEDKVGVASGIYKMASSLGGAFGIALSGALYGVVTEATNVKFGAMAGLWLNVLMALLSFVIILLAVPSFKKQNRA</sequence>
<organism evidence="12 13">
    <name type="scientific">Staphylococcus cohnii subsp. cohnii</name>
    <dbReference type="NCBI Taxonomy" id="74704"/>
    <lineage>
        <taxon>Bacteria</taxon>
        <taxon>Bacillati</taxon>
        <taxon>Bacillota</taxon>
        <taxon>Bacilli</taxon>
        <taxon>Bacillales</taxon>
        <taxon>Staphylococcaceae</taxon>
        <taxon>Staphylococcus</taxon>
        <taxon>Staphylococcus cohnii species complex</taxon>
    </lineage>
</organism>
<dbReference type="GO" id="GO:0022857">
    <property type="term" value="F:transmembrane transporter activity"/>
    <property type="evidence" value="ECO:0007669"/>
    <property type="project" value="InterPro"/>
</dbReference>
<dbReference type="PANTHER" id="PTHR42718">
    <property type="entry name" value="MAJOR FACILITATOR SUPERFAMILY MULTIDRUG TRANSPORTER MFSC"/>
    <property type="match status" value="1"/>
</dbReference>
<dbReference type="AlphaFoldDB" id="A0A0M2P0F8"/>
<evidence type="ECO:0000256" key="10">
    <source>
        <dbReference type="SAM" id="Phobius"/>
    </source>
</evidence>
<evidence type="ECO:0000256" key="6">
    <source>
        <dbReference type="ARBA" id="ARBA00022989"/>
    </source>
</evidence>
<evidence type="ECO:0000259" key="11">
    <source>
        <dbReference type="PROSITE" id="PS50850"/>
    </source>
</evidence>
<keyword evidence="3" id="KW-0813">Transport</keyword>
<evidence type="ECO:0000256" key="9">
    <source>
        <dbReference type="ARBA" id="ARBA00040594"/>
    </source>
</evidence>
<feature type="transmembrane region" description="Helical" evidence="10">
    <location>
        <begin position="140"/>
        <end position="162"/>
    </location>
</feature>
<feature type="transmembrane region" description="Helical" evidence="10">
    <location>
        <begin position="436"/>
        <end position="456"/>
    </location>
</feature>
<evidence type="ECO:0000256" key="1">
    <source>
        <dbReference type="ARBA" id="ARBA00004651"/>
    </source>
</evidence>
<keyword evidence="6 10" id="KW-1133">Transmembrane helix</keyword>
<evidence type="ECO:0000256" key="4">
    <source>
        <dbReference type="ARBA" id="ARBA00022475"/>
    </source>
</evidence>
<dbReference type="Pfam" id="PF07690">
    <property type="entry name" value="MFS_1"/>
    <property type="match status" value="1"/>
</dbReference>
<feature type="transmembrane region" description="Helical" evidence="10">
    <location>
        <begin position="200"/>
        <end position="221"/>
    </location>
</feature>
<evidence type="ECO:0000313" key="12">
    <source>
        <dbReference type="EMBL" id="KKI65431.1"/>
    </source>
</evidence>
<name>A0A0M2P0F8_STACC</name>
<dbReference type="Gene3D" id="1.20.1720.10">
    <property type="entry name" value="Multidrug resistance protein D"/>
    <property type="match status" value="1"/>
</dbReference>
<reference evidence="12 13" key="1">
    <citation type="submission" date="2015-03" db="EMBL/GenBank/DDBJ databases">
        <title>Genome Assembly of Staphylococcus cohnii subsp. cohnii strain G22B2.</title>
        <authorList>
            <person name="Nair G."/>
            <person name="Kaur G."/>
            <person name="Khatri I."/>
            <person name="Singh N.K."/>
            <person name="Sathyabama S."/>
            <person name="Maurya S.K."/>
            <person name="Subramanian S."/>
            <person name="Agrewala J.N."/>
            <person name="Mayilraj S."/>
        </authorList>
    </citation>
    <scope>NUCLEOTIDE SEQUENCE [LARGE SCALE GENOMIC DNA]</scope>
    <source>
        <strain evidence="12 13">G22B2</strain>
    </source>
</reference>
<dbReference type="GO" id="GO:0046677">
    <property type="term" value="P:response to antibiotic"/>
    <property type="evidence" value="ECO:0007669"/>
    <property type="project" value="UniProtKB-KW"/>
</dbReference>
<keyword evidence="5 10" id="KW-0812">Transmembrane</keyword>
<comment type="caution">
    <text evidence="12">The sequence shown here is derived from an EMBL/GenBank/DDBJ whole genome shotgun (WGS) entry which is preliminary data.</text>
</comment>
<keyword evidence="7 10" id="KW-0472">Membrane</keyword>
<dbReference type="InterPro" id="IPR011701">
    <property type="entry name" value="MFS"/>
</dbReference>
<dbReference type="FunFam" id="1.20.1720.10:FF:000015">
    <property type="entry name" value="Quinolone resistance protein NorB"/>
    <property type="match status" value="1"/>
</dbReference>
<dbReference type="GO" id="GO:0005886">
    <property type="term" value="C:plasma membrane"/>
    <property type="evidence" value="ECO:0007669"/>
    <property type="project" value="UniProtKB-SubCell"/>
</dbReference>
<feature type="transmembrane region" description="Helical" evidence="10">
    <location>
        <begin position="272"/>
        <end position="290"/>
    </location>
</feature>
<feature type="transmembrane region" description="Helical" evidence="10">
    <location>
        <begin position="401"/>
        <end position="424"/>
    </location>
</feature>
<feature type="transmembrane region" description="Helical" evidence="10">
    <location>
        <begin position="168"/>
        <end position="188"/>
    </location>
</feature>
<dbReference type="Proteomes" id="UP000034455">
    <property type="component" value="Unassembled WGS sequence"/>
</dbReference>
<evidence type="ECO:0000256" key="8">
    <source>
        <dbReference type="ARBA" id="ARBA00023251"/>
    </source>
</evidence>
<feature type="transmembrane region" description="Helical" evidence="10">
    <location>
        <begin position="16"/>
        <end position="37"/>
    </location>
</feature>
<proteinExistence type="inferred from homology"/>
<feature type="transmembrane region" description="Helical" evidence="10">
    <location>
        <begin position="358"/>
        <end position="380"/>
    </location>
</feature>
<evidence type="ECO:0000256" key="2">
    <source>
        <dbReference type="ARBA" id="ARBA00007520"/>
    </source>
</evidence>
<dbReference type="PATRIC" id="fig|74704.6.peg.1423"/>
<feature type="transmembrane region" description="Helical" evidence="10">
    <location>
        <begin position="105"/>
        <end position="128"/>
    </location>
</feature>
<keyword evidence="8" id="KW-0046">Antibiotic resistance</keyword>
<feature type="transmembrane region" description="Helical" evidence="10">
    <location>
        <begin position="302"/>
        <end position="323"/>
    </location>
</feature>
<dbReference type="EMBL" id="LAKJ01000002">
    <property type="protein sequence ID" value="KKI65431.1"/>
    <property type="molecule type" value="Genomic_DNA"/>
</dbReference>
<dbReference type="CDD" id="cd17321">
    <property type="entry name" value="MFS_MMR_MDR_like"/>
    <property type="match status" value="1"/>
</dbReference>
<comment type="subcellular location">
    <subcellularLocation>
        <location evidence="1">Cell membrane</location>
        <topology evidence="1">Multi-pass membrane protein</topology>
    </subcellularLocation>
</comment>
<dbReference type="PANTHER" id="PTHR42718:SF9">
    <property type="entry name" value="MAJOR FACILITATOR SUPERFAMILY MULTIDRUG TRANSPORTER MFSC"/>
    <property type="match status" value="1"/>
</dbReference>
<evidence type="ECO:0000256" key="5">
    <source>
        <dbReference type="ARBA" id="ARBA00022692"/>
    </source>
</evidence>